<keyword evidence="1" id="KW-0812">Transmembrane</keyword>
<accession>A0A9X1WEM6</accession>
<feature type="transmembrane region" description="Helical" evidence="1">
    <location>
        <begin position="89"/>
        <end position="113"/>
    </location>
</feature>
<proteinExistence type="predicted"/>
<name>A0A9X1WEM6_9CORY</name>
<evidence type="ECO:0000313" key="3">
    <source>
        <dbReference type="Proteomes" id="UP001139207"/>
    </source>
</evidence>
<gene>
    <name evidence="2" type="ORF">MUN33_02625</name>
</gene>
<reference evidence="2" key="1">
    <citation type="submission" date="2022-04" db="EMBL/GenBank/DDBJ databases">
        <title>Corynebacterium kalidii LD5P10.</title>
        <authorList>
            <person name="Sun J.Q."/>
        </authorList>
    </citation>
    <scope>NUCLEOTIDE SEQUENCE</scope>
    <source>
        <strain evidence="2">LD5P10</strain>
    </source>
</reference>
<feature type="transmembrane region" description="Helical" evidence="1">
    <location>
        <begin position="29"/>
        <end position="47"/>
    </location>
</feature>
<comment type="caution">
    <text evidence="2">The sequence shown here is derived from an EMBL/GenBank/DDBJ whole genome shotgun (WGS) entry which is preliminary data.</text>
</comment>
<keyword evidence="3" id="KW-1185">Reference proteome</keyword>
<dbReference type="AlphaFoldDB" id="A0A9X1WEM6"/>
<evidence type="ECO:0000256" key="1">
    <source>
        <dbReference type="SAM" id="Phobius"/>
    </source>
</evidence>
<dbReference type="Proteomes" id="UP001139207">
    <property type="component" value="Unassembled WGS sequence"/>
</dbReference>
<dbReference type="RefSeq" id="WP_244803357.1">
    <property type="nucleotide sequence ID" value="NZ_JALIEA010000010.1"/>
</dbReference>
<evidence type="ECO:0000313" key="2">
    <source>
        <dbReference type="EMBL" id="MCJ7857614.1"/>
    </source>
</evidence>
<feature type="transmembrane region" description="Helical" evidence="1">
    <location>
        <begin position="59"/>
        <end position="77"/>
    </location>
</feature>
<keyword evidence="1" id="KW-0472">Membrane</keyword>
<protein>
    <submittedName>
        <fullName evidence="2">Uncharacterized protein</fullName>
    </submittedName>
</protein>
<keyword evidence="1" id="KW-1133">Transmembrane helix</keyword>
<organism evidence="2 3">
    <name type="scientific">Corynebacterium kalidii</name>
    <dbReference type="NCBI Taxonomy" id="2931982"/>
    <lineage>
        <taxon>Bacteria</taxon>
        <taxon>Bacillati</taxon>
        <taxon>Actinomycetota</taxon>
        <taxon>Actinomycetes</taxon>
        <taxon>Mycobacteriales</taxon>
        <taxon>Corynebacteriaceae</taxon>
        <taxon>Corynebacterium</taxon>
    </lineage>
</organism>
<sequence>MSDQSSSAELPDPLDRLEALDRRTSVRQAWQLAVGFPVVTIVVWFLLDLTWGDTAATRIIPTVVAMCGPVTAGLVVLRKWRRYQWWQPFMGALWWLIPFFLIIFTTLPVPLIAGH</sequence>
<dbReference type="EMBL" id="JALIEA010000010">
    <property type="protein sequence ID" value="MCJ7857614.1"/>
    <property type="molecule type" value="Genomic_DNA"/>
</dbReference>